<evidence type="ECO:0000256" key="2">
    <source>
        <dbReference type="ARBA" id="ARBA00004514"/>
    </source>
</evidence>
<evidence type="ECO:0000259" key="23">
    <source>
        <dbReference type="PROSITE" id="PS51371"/>
    </source>
</evidence>
<dbReference type="PANTHER" id="PTHR11911">
    <property type="entry name" value="INOSINE-5-MONOPHOSPHATE DEHYDROGENASE RELATED"/>
    <property type="match status" value="1"/>
</dbReference>
<accession>A0AAW0HGD0</accession>
<evidence type="ECO:0000256" key="14">
    <source>
        <dbReference type="ARBA" id="ARBA00023122"/>
    </source>
</evidence>
<evidence type="ECO:0000256" key="6">
    <source>
        <dbReference type="ARBA" id="ARBA00022723"/>
    </source>
</evidence>
<comment type="cofactor">
    <cofactor evidence="1 20">
        <name>K(+)</name>
        <dbReference type="ChEBI" id="CHEBI:29103"/>
    </cofactor>
</comment>
<evidence type="ECO:0000256" key="11">
    <source>
        <dbReference type="ARBA" id="ARBA00022958"/>
    </source>
</evidence>
<dbReference type="PROSITE" id="PS51371">
    <property type="entry name" value="CBS"/>
    <property type="match status" value="1"/>
</dbReference>
<evidence type="ECO:0000256" key="16">
    <source>
        <dbReference type="ARBA" id="ARBA00024330"/>
    </source>
</evidence>
<feature type="binding site" evidence="20">
    <location>
        <begin position="1240"/>
        <end position="1244"/>
    </location>
    <ligand>
        <name>IMP</name>
        <dbReference type="ChEBI" id="CHEBI:58053"/>
    </ligand>
</feature>
<dbReference type="PROSITE" id="PS00487">
    <property type="entry name" value="IMP_DH_GMP_RED"/>
    <property type="match status" value="1"/>
</dbReference>
<dbReference type="EMBL" id="JBBHLL010000539">
    <property type="protein sequence ID" value="KAK7800671.1"/>
    <property type="molecule type" value="Genomic_DNA"/>
</dbReference>
<dbReference type="SMART" id="SM00116">
    <property type="entry name" value="CBS"/>
    <property type="match status" value="1"/>
</dbReference>
<dbReference type="Gene3D" id="3.20.20.70">
    <property type="entry name" value="Aldolase class I"/>
    <property type="match status" value="2"/>
</dbReference>
<evidence type="ECO:0000256" key="18">
    <source>
        <dbReference type="ARBA" id="ARBA00048028"/>
    </source>
</evidence>
<evidence type="ECO:0000256" key="12">
    <source>
        <dbReference type="ARBA" id="ARBA00023002"/>
    </source>
</evidence>
<keyword evidence="12 20" id="KW-0560">Oxidoreductase</keyword>
<dbReference type="GO" id="GO:0046872">
    <property type="term" value="F:metal ion binding"/>
    <property type="evidence" value="ECO:0007669"/>
    <property type="project" value="UniProtKB-UniRule"/>
</dbReference>
<evidence type="ECO:0000256" key="22">
    <source>
        <dbReference type="SAM" id="MobiDB-lite"/>
    </source>
</evidence>
<feature type="binding site" evidence="20">
    <location>
        <position position="1134"/>
    </location>
    <ligand>
        <name>IMP</name>
        <dbReference type="ChEBI" id="CHEBI:58053"/>
    </ligand>
</feature>
<evidence type="ECO:0000256" key="10">
    <source>
        <dbReference type="ARBA" id="ARBA00022843"/>
    </source>
</evidence>
<comment type="activity regulation">
    <text evidence="20">Mycophenolic acid (MPA) is a non-competitive inhibitor that prevents formation of the closed enzyme conformation by binding to the same site as the amobile flap. In contrast, mizoribine monophosphate (MZP) is a competitive inhibitor that induces the closed conformation. MPA is a potent inhibitor of mammalian IMPDHs but a poor inhibitor of the bacterial enzymes. MZP is a more potent inhibitor of bacterial IMPDH.</text>
</comment>
<feature type="binding site" evidence="20">
    <location>
        <begin position="1216"/>
        <end position="1217"/>
    </location>
    <ligand>
        <name>IMP</name>
        <dbReference type="ChEBI" id="CHEBI:58053"/>
    </ligand>
</feature>
<dbReference type="InterPro" id="IPR015875">
    <property type="entry name" value="IMP_DH/GMP_Rdtase_CS"/>
</dbReference>
<feature type="compositionally biased region" description="Low complexity" evidence="22">
    <location>
        <begin position="409"/>
        <end position="420"/>
    </location>
</feature>
<comment type="similarity">
    <text evidence="20">Belongs to the IMPDH/GMPR family.</text>
</comment>
<sequence>MEYIRVKARSVPQHRMKEFLDSLASKGPEALQEFQQTATTTMVYQQGGNCIYTDSTEVAGSLLELACPVTTSVQPQTQQEQQIQVQQPQQVQVQVQVQQSPQQVSAQQLSPQFTVHQPAEQPIQVQVQIQGQPPQSAAPSIQTPSLQSPSPSQLQAAQIQVQHVQAAQQIQAAEIPEEHIPHQQIQAQLVAGQSLAGGQQIQIQTVGALSPPPSQQGSPREGERRVGTASVLQPVKKRKVDMPITVSYAISGQPVATVLAIPQGQQQSYVSLRPDLLTVDSAHLYSATGTITSPTGETWTIPVYSAQPRGDPQQQSITHIAIPQEAYNAVHVSGSPTALAAVKLEDDKEKMVGATSVVKNSHEEVVQTLANSLFPAQFMNGNIHIPVAVQAVAGTYQNTAQTVHIWDPQQQPQQQTAQEQTPPPPQQQQQLQVTCSAQTVQVAEVEPQSQPQPSPELLLPNSLKPEEGLEVWKNWAQTKNAELEKDAQNRLAPIGRRQLLRFQEDLISSAVAELNYGLCLMTREARNGEGEPYDPDVLYYIFLCIQKYLFENGRVDDIFSDLYYVRFTEWLHEVLKDVQPRVTPLGYVLPSHVTEEMLWECKQLGAHSPSTLLTTLMFFNTKYFLLKTVDQHMKLAFSKVLRQTKKNPSNPKDKSTSIRYLKALGIHQTGQKGRNDTFYLTPEPVVAPNSPIWYSVQPISREQMGQMLTRILVIREIQEAIAWIMCLYLGEEFFGKIETKLNWSGSRSSVGRKVLRWEGWDRKQPSGIRPCESNEHASVPLCYLRLLSGRGISTHALRSGVRVARGVMTKSSGLYWRGADRGGLCGAVLGGARWCPSLLMADYLISGGTSYVPDDGLTAQQLFNCGDGLTYNDFLILPGYIDFTADEVDLTSALTKTITLKTPLVSSPMDTVTEAGMAIAMALTGGIGFIHHNCTPEFQANEVRKVKKYEQGFITDPVVLSPKDRVRDVFEAKARHGFCGIPITDTGRMGSRLVGIISSRDIDFLKEEEHDRKLPIVNENDELVAIIARTDLKKNRDYPLASKDAKKQLLCGAAIGTHEDDKYRLDLLALAGVDVVVLDSSQGNSIFQINMIKYIKEKYPNLQVIGGNVVTAAQAKNLIDAGVDALRVGMGCGSICITQEAAPKIPPDIKSHSPKCPSTVKGCYMLACGRPQATAVYKVSEYARRFGVPVIADGGIQNVGHIAKALALGASTVMMGSLLAATTEAPGEYFFSDGIRLKKYRGMGSLDAMDKHLSSQNRYFSEADKIKVAQGVSGAVQDKGSIHKFVPYLIAGIQHSCQDIGARRLTQVRAMMYSGELKFEKRTSSAQVEGGVHSLHSYEKRLF</sequence>
<dbReference type="InterPro" id="IPR057926">
    <property type="entry name" value="QRICH1_dom"/>
</dbReference>
<keyword evidence="15 20" id="KW-0539">Nucleus</keyword>
<feature type="binding site" description="in other chain" evidence="20">
    <location>
        <position position="1133"/>
    </location>
    <ligand>
        <name>K(+)</name>
        <dbReference type="ChEBI" id="CHEBI:29103"/>
        <note>ligand shared between two tetrameric partners</note>
    </ligand>
</feature>
<evidence type="ECO:0000256" key="1">
    <source>
        <dbReference type="ARBA" id="ARBA00001958"/>
    </source>
</evidence>
<keyword evidence="8 20" id="KW-0332">GMP biosynthesis</keyword>
<keyword evidence="4" id="KW-1017">Isopeptide bond</keyword>
<evidence type="ECO:0000256" key="21">
    <source>
        <dbReference type="PROSITE-ProRule" id="PRU00703"/>
    </source>
</evidence>
<dbReference type="FunFam" id="3.20.20.70:FF:000424">
    <property type="entry name" value="Inosine-5'-monophosphate dehydrogenase 2"/>
    <property type="match status" value="4"/>
</dbReference>
<feature type="binding site" description="in other chain" evidence="20">
    <location>
        <position position="1136"/>
    </location>
    <ligand>
        <name>K(+)</name>
        <dbReference type="ChEBI" id="CHEBI:29103"/>
        <note>ligand shared between two tetrameric partners</note>
    </ligand>
</feature>
<gene>
    <name evidence="20" type="primary">IMPDH</name>
    <name evidence="24" type="ORF">U0070_022243</name>
</gene>
<feature type="binding site" evidence="20">
    <location>
        <begin position="1193"/>
        <end position="1195"/>
    </location>
    <ligand>
        <name>IMP</name>
        <dbReference type="ChEBI" id="CHEBI:58053"/>
    </ligand>
</feature>
<dbReference type="CDD" id="cd00381">
    <property type="entry name" value="IMPDH"/>
    <property type="match status" value="1"/>
</dbReference>
<comment type="function">
    <text evidence="17 20">Catalyzes the conversion of inosine 5'-phosphate (IMP) to xanthosine 5'-phosphate (XMP), the first committed and rate-limiting step in the de novo synthesis of guanine nucleotides, and therefore plays an important role in the regulation of cell growth. Could also have a single-stranded nucleic acid-binding activity and could play a role in RNA and/or DNA metabolism. It may also have a role in the development of malignancy and the growth progression of some tumors.</text>
</comment>
<evidence type="ECO:0000313" key="25">
    <source>
        <dbReference type="Proteomes" id="UP001488838"/>
    </source>
</evidence>
<dbReference type="SUPFAM" id="SSF54631">
    <property type="entry name" value="CBS-domain pair"/>
    <property type="match status" value="1"/>
</dbReference>
<dbReference type="GO" id="GO:0006177">
    <property type="term" value="P:GMP biosynthetic process"/>
    <property type="evidence" value="ECO:0007669"/>
    <property type="project" value="UniProtKB-UniRule"/>
</dbReference>
<evidence type="ECO:0000256" key="5">
    <source>
        <dbReference type="ARBA" id="ARBA00022553"/>
    </source>
</evidence>
<evidence type="ECO:0000256" key="7">
    <source>
        <dbReference type="ARBA" id="ARBA00022737"/>
    </source>
</evidence>
<name>A0AAW0HGD0_MYOGA</name>
<protein>
    <recommendedName>
        <fullName evidence="20">Inosine-5'-monophosphate dehydrogenase</fullName>
        <shortName evidence="20">IMP dehydrogenase</shortName>
        <shortName evidence="20">IMPD</shortName>
        <shortName evidence="20">IMPDH</shortName>
        <ecNumber evidence="20">1.1.1.205</ecNumber>
    </recommendedName>
</protein>
<feature type="binding site" evidence="20">
    <location>
        <begin position="1079"/>
        <end position="1081"/>
    </location>
    <ligand>
        <name>NAD(+)</name>
        <dbReference type="ChEBI" id="CHEBI:57540"/>
    </ligand>
</feature>
<feature type="binding site" evidence="20">
    <location>
        <position position="1270"/>
    </location>
    <ligand>
        <name>IMP</name>
        <dbReference type="ChEBI" id="CHEBI:58053"/>
    </ligand>
</feature>
<dbReference type="Pfam" id="PF00571">
    <property type="entry name" value="CBS"/>
    <property type="match status" value="1"/>
</dbReference>
<feature type="binding site" evidence="20">
    <location>
        <begin position="1129"/>
        <end position="1131"/>
    </location>
    <ligand>
        <name>NAD(+)</name>
        <dbReference type="ChEBI" id="CHEBI:57540"/>
    </ligand>
</feature>
<feature type="binding site" evidence="20">
    <location>
        <position position="1325"/>
    </location>
    <ligand>
        <name>K(+)</name>
        <dbReference type="ChEBI" id="CHEBI:29103"/>
        <note>ligand shared between two tetrameric partners</note>
    </ligand>
</feature>
<dbReference type="GO" id="GO:0000166">
    <property type="term" value="F:nucleotide binding"/>
    <property type="evidence" value="ECO:0007669"/>
    <property type="project" value="UniProtKB-UniRule"/>
</dbReference>
<comment type="subunit">
    <text evidence="19">Homotetramer. Interacts with CLOCK; in a circadian manner. Interacts with ANKRD9; leading to its ubiquitination and degradation by the proteasome.</text>
</comment>
<feature type="domain" description="CBS" evidence="23">
    <location>
        <begin position="953"/>
        <end position="1012"/>
    </location>
</feature>
<evidence type="ECO:0000313" key="24">
    <source>
        <dbReference type="EMBL" id="KAK7800671.1"/>
    </source>
</evidence>
<dbReference type="InterPro" id="IPR021893">
    <property type="entry name" value="ZMYM2-like_C"/>
</dbReference>
<dbReference type="InterPro" id="IPR013785">
    <property type="entry name" value="Aldolase_TIM"/>
</dbReference>
<proteinExistence type="inferred from homology"/>
<evidence type="ECO:0000256" key="15">
    <source>
        <dbReference type="ARBA" id="ARBA00023242"/>
    </source>
</evidence>
<keyword evidence="11 20" id="KW-0630">Potassium</keyword>
<evidence type="ECO:0000256" key="20">
    <source>
        <dbReference type="HAMAP-Rule" id="MF_03156"/>
    </source>
</evidence>
<comment type="pathway">
    <text evidence="16 20">Purine metabolism; XMP biosynthesis via de novo pathway; XMP from IMP: step 1/1.</text>
</comment>
<feature type="region of interest" description="Disordered" evidence="22">
    <location>
        <begin position="208"/>
        <end position="229"/>
    </location>
</feature>
<feature type="binding site" description="in other chain" evidence="20">
    <location>
        <position position="1131"/>
    </location>
    <ligand>
        <name>K(+)</name>
        <dbReference type="ChEBI" id="CHEBI:29103"/>
        <note>ligand shared between two tetrameric partners</note>
    </ligand>
</feature>
<dbReference type="Pfam" id="PF25561">
    <property type="entry name" value="QRICH1"/>
    <property type="match status" value="1"/>
</dbReference>
<comment type="subcellular location">
    <subcellularLocation>
        <location evidence="2">Cytoplasm</location>
        <location evidence="2">Cytosol</location>
    </subcellularLocation>
    <subcellularLocation>
        <location evidence="20">Cytoplasm</location>
    </subcellularLocation>
    <subcellularLocation>
        <location evidence="20">Nucleus</location>
    </subcellularLocation>
</comment>
<dbReference type="InterPro" id="IPR000644">
    <property type="entry name" value="CBS_dom"/>
</dbReference>
<evidence type="ECO:0000256" key="9">
    <source>
        <dbReference type="ARBA" id="ARBA00022755"/>
    </source>
</evidence>
<dbReference type="Pfam" id="PF12012">
    <property type="entry name" value="DUF3504"/>
    <property type="match status" value="2"/>
</dbReference>
<keyword evidence="9 20" id="KW-0658">Purine biosynthesis</keyword>
<keyword evidence="25" id="KW-1185">Reference proteome</keyword>
<dbReference type="SMART" id="SM01240">
    <property type="entry name" value="IMPDH"/>
    <property type="match status" value="1"/>
</dbReference>
<dbReference type="GO" id="GO:0003938">
    <property type="term" value="F:IMP dehydrogenase activity"/>
    <property type="evidence" value="ECO:0007669"/>
    <property type="project" value="UniProtKB-UniRule"/>
</dbReference>
<evidence type="ECO:0000256" key="8">
    <source>
        <dbReference type="ARBA" id="ARBA00022749"/>
    </source>
</evidence>
<dbReference type="EC" id="1.1.1.205" evidence="20"/>
<keyword evidence="7" id="KW-0677">Repeat</keyword>
<dbReference type="GO" id="GO:0005634">
    <property type="term" value="C:nucleus"/>
    <property type="evidence" value="ECO:0007669"/>
    <property type="project" value="UniProtKB-SubCell"/>
</dbReference>
<feature type="active site" description="Proton acceptor" evidence="20">
    <location>
        <position position="1258"/>
    </location>
</feature>
<keyword evidence="5" id="KW-0597">Phosphoprotein</keyword>
<feature type="active site" description="Thioimidate intermediate" evidence="20">
    <location>
        <position position="1136"/>
    </location>
</feature>
<reference evidence="24 25" key="1">
    <citation type="journal article" date="2023" name="bioRxiv">
        <title>Conserved and derived expression patterns and positive selection on dental genes reveal complex evolutionary context of ever-growing rodent molars.</title>
        <authorList>
            <person name="Calamari Z.T."/>
            <person name="Song A."/>
            <person name="Cohen E."/>
            <person name="Akter M."/>
            <person name="Roy R.D."/>
            <person name="Hallikas O."/>
            <person name="Christensen M.M."/>
            <person name="Li P."/>
            <person name="Marangoni P."/>
            <person name="Jernvall J."/>
            <person name="Klein O.D."/>
        </authorList>
    </citation>
    <scope>NUCLEOTIDE SEQUENCE [LARGE SCALE GENOMIC DNA]</scope>
    <source>
        <strain evidence="24">V071</strain>
    </source>
</reference>
<evidence type="ECO:0000256" key="13">
    <source>
        <dbReference type="ARBA" id="ARBA00023027"/>
    </source>
</evidence>
<evidence type="ECO:0000256" key="3">
    <source>
        <dbReference type="ARBA" id="ARBA00022490"/>
    </source>
</evidence>
<dbReference type="Proteomes" id="UP001488838">
    <property type="component" value="Unassembled WGS sequence"/>
</dbReference>
<dbReference type="InterPro" id="IPR001093">
    <property type="entry name" value="IMP_DH_GMPRt"/>
</dbReference>
<keyword evidence="13 20" id="KW-0520">NAD</keyword>
<feature type="region of interest" description="Disordered" evidence="22">
    <location>
        <begin position="409"/>
        <end position="429"/>
    </location>
</feature>
<dbReference type="PANTHER" id="PTHR11911:SF121">
    <property type="entry name" value="INOSINE-5'-MONOPHOSPHATE DEHYDROGENASE 2"/>
    <property type="match status" value="1"/>
</dbReference>
<dbReference type="GO" id="GO:0005829">
    <property type="term" value="C:cytosol"/>
    <property type="evidence" value="ECO:0007669"/>
    <property type="project" value="UniProtKB-SubCell"/>
</dbReference>
<comment type="caution">
    <text evidence="24">The sequence shown here is derived from an EMBL/GenBank/DDBJ whole genome shotgun (WGS) entry which is preliminary data.</text>
</comment>
<dbReference type="InterPro" id="IPR046342">
    <property type="entry name" value="CBS_dom_sf"/>
</dbReference>
<comment type="caution">
    <text evidence="20">Lacks conserved residue(s) required for the propagation of feature annotation.</text>
</comment>
<evidence type="ECO:0000256" key="4">
    <source>
        <dbReference type="ARBA" id="ARBA00022499"/>
    </source>
</evidence>
<dbReference type="CDD" id="cd04601">
    <property type="entry name" value="CBS_pair_IMPDH"/>
    <property type="match status" value="1"/>
</dbReference>
<evidence type="ECO:0000256" key="17">
    <source>
        <dbReference type="ARBA" id="ARBA00046101"/>
    </source>
</evidence>
<dbReference type="HAMAP" id="MF_01964">
    <property type="entry name" value="IMPDH"/>
    <property type="match status" value="1"/>
</dbReference>
<evidence type="ECO:0000256" key="19">
    <source>
        <dbReference type="ARBA" id="ARBA00064915"/>
    </source>
</evidence>
<organism evidence="24 25">
    <name type="scientific">Myodes glareolus</name>
    <name type="common">Bank vole</name>
    <name type="synonym">Clethrionomys glareolus</name>
    <dbReference type="NCBI Taxonomy" id="447135"/>
    <lineage>
        <taxon>Eukaryota</taxon>
        <taxon>Metazoa</taxon>
        <taxon>Chordata</taxon>
        <taxon>Craniata</taxon>
        <taxon>Vertebrata</taxon>
        <taxon>Euteleostomi</taxon>
        <taxon>Mammalia</taxon>
        <taxon>Eutheria</taxon>
        <taxon>Euarchontoglires</taxon>
        <taxon>Glires</taxon>
        <taxon>Rodentia</taxon>
        <taxon>Myomorpha</taxon>
        <taxon>Muroidea</taxon>
        <taxon>Cricetidae</taxon>
        <taxon>Arvicolinae</taxon>
        <taxon>Myodes</taxon>
    </lineage>
</organism>
<feature type="region of interest" description="Disordered" evidence="22">
    <location>
        <begin position="128"/>
        <end position="153"/>
    </location>
</feature>
<comment type="catalytic activity">
    <reaction evidence="18 20">
        <text>IMP + NAD(+) + H2O = XMP + NADH + H(+)</text>
        <dbReference type="Rhea" id="RHEA:11708"/>
        <dbReference type="ChEBI" id="CHEBI:15377"/>
        <dbReference type="ChEBI" id="CHEBI:15378"/>
        <dbReference type="ChEBI" id="CHEBI:57464"/>
        <dbReference type="ChEBI" id="CHEBI:57540"/>
        <dbReference type="ChEBI" id="CHEBI:57945"/>
        <dbReference type="ChEBI" id="CHEBI:58053"/>
        <dbReference type="EC" id="1.1.1.205"/>
    </reaction>
</comment>
<dbReference type="InterPro" id="IPR005990">
    <property type="entry name" value="IMP_DH"/>
</dbReference>
<dbReference type="GO" id="GO:0006183">
    <property type="term" value="P:GTP biosynthetic process"/>
    <property type="evidence" value="ECO:0007669"/>
    <property type="project" value="TreeGrafter"/>
</dbReference>
<keyword evidence="10" id="KW-0832">Ubl conjugation</keyword>
<dbReference type="Pfam" id="PF00478">
    <property type="entry name" value="IMPDH"/>
    <property type="match status" value="2"/>
</dbReference>
<keyword evidence="14 21" id="KW-0129">CBS domain</keyword>
<keyword evidence="3 20" id="KW-0963">Cytoplasm</keyword>
<dbReference type="SUPFAM" id="SSF51412">
    <property type="entry name" value="Inosine monophosphate dehydrogenase (IMPDH)"/>
    <property type="match status" value="1"/>
</dbReference>
<keyword evidence="6 20" id="KW-0479">Metal-binding</keyword>